<evidence type="ECO:0000256" key="1">
    <source>
        <dbReference type="SAM" id="SignalP"/>
    </source>
</evidence>
<protein>
    <submittedName>
        <fullName evidence="2">Uncharacterized protein</fullName>
    </submittedName>
</protein>
<sequence length="131" mass="14380">MNLKLSTSTLFLLINLVLGEFDECPIDPTTINCDPDFDPTFATMTATVYSENDFKGDSKTFEISGVYGCYNIYDNIIVKSVLSTASTQLTFHYGYNCAGHVIKQVQGGFANNTKPVCAGSLFIKLNRYGSC</sequence>
<feature type="chain" id="PRO_5007294248" evidence="1">
    <location>
        <begin position="20"/>
        <end position="131"/>
    </location>
</feature>
<proteinExistence type="predicted"/>
<reference evidence="2 3" key="1">
    <citation type="journal article" date="2015" name="Genome Biol. Evol.">
        <title>Phylogenomic analyses indicate that early fungi evolved digesting cell walls of algal ancestors of land plants.</title>
        <authorList>
            <person name="Chang Y."/>
            <person name="Wang S."/>
            <person name="Sekimoto S."/>
            <person name="Aerts A.L."/>
            <person name="Choi C."/>
            <person name="Clum A."/>
            <person name="LaButti K.M."/>
            <person name="Lindquist E.A."/>
            <person name="Yee Ngan C."/>
            <person name="Ohm R.A."/>
            <person name="Salamov A.A."/>
            <person name="Grigoriev I.V."/>
            <person name="Spatafora J.W."/>
            <person name="Berbee M.L."/>
        </authorList>
    </citation>
    <scope>NUCLEOTIDE SEQUENCE [LARGE SCALE GENOMIC DNA]</scope>
    <source>
        <strain evidence="2 3">NRRL 28638</strain>
    </source>
</reference>
<evidence type="ECO:0000313" key="2">
    <source>
        <dbReference type="EMBL" id="KXN67645.1"/>
    </source>
</evidence>
<keyword evidence="3" id="KW-1185">Reference proteome</keyword>
<keyword evidence="1" id="KW-0732">Signal</keyword>
<organism evidence="2 3">
    <name type="scientific">Conidiobolus coronatus (strain ATCC 28846 / CBS 209.66 / NRRL 28638)</name>
    <name type="common">Delacroixia coronata</name>
    <dbReference type="NCBI Taxonomy" id="796925"/>
    <lineage>
        <taxon>Eukaryota</taxon>
        <taxon>Fungi</taxon>
        <taxon>Fungi incertae sedis</taxon>
        <taxon>Zoopagomycota</taxon>
        <taxon>Entomophthoromycotina</taxon>
        <taxon>Entomophthoromycetes</taxon>
        <taxon>Entomophthorales</taxon>
        <taxon>Ancylistaceae</taxon>
        <taxon>Conidiobolus</taxon>
    </lineage>
</organism>
<dbReference type="OrthoDB" id="7770592at2759"/>
<accession>A0A137NXX5</accession>
<evidence type="ECO:0000313" key="3">
    <source>
        <dbReference type="Proteomes" id="UP000070444"/>
    </source>
</evidence>
<name>A0A137NXX5_CONC2</name>
<dbReference type="Proteomes" id="UP000070444">
    <property type="component" value="Unassembled WGS sequence"/>
</dbReference>
<dbReference type="AlphaFoldDB" id="A0A137NXX5"/>
<dbReference type="EMBL" id="KQ964622">
    <property type="protein sequence ID" value="KXN67645.1"/>
    <property type="molecule type" value="Genomic_DNA"/>
</dbReference>
<gene>
    <name evidence="2" type="ORF">CONCODRAFT_10237</name>
</gene>
<feature type="signal peptide" evidence="1">
    <location>
        <begin position="1"/>
        <end position="19"/>
    </location>
</feature>